<feature type="signal peptide" evidence="1">
    <location>
        <begin position="1"/>
        <end position="22"/>
    </location>
</feature>
<dbReference type="EMBL" id="BAABGQ010000005">
    <property type="protein sequence ID" value="GAA4498861.1"/>
    <property type="molecule type" value="Genomic_DNA"/>
</dbReference>
<dbReference type="RefSeq" id="WP_208130666.1">
    <property type="nucleotide sequence ID" value="NZ_BAABGQ010000005.1"/>
</dbReference>
<evidence type="ECO:0000256" key="1">
    <source>
        <dbReference type="SAM" id="SignalP"/>
    </source>
</evidence>
<evidence type="ECO:0000259" key="2">
    <source>
        <dbReference type="Pfam" id="PF01979"/>
    </source>
</evidence>
<dbReference type="Gene3D" id="2.30.40.10">
    <property type="entry name" value="Urease, subunit C, domain 1"/>
    <property type="match status" value="2"/>
</dbReference>
<dbReference type="InterPro" id="IPR032466">
    <property type="entry name" value="Metal_Hydrolase"/>
</dbReference>
<sequence>MKLHHIKCLLVGLLGGVAPARAQQLSFVHANVVDVATGTIRPDQTVVVQGARIVRVGPSAGQSPPAGRVVDATGQYLLPGLWDMHTHVYFDGTANAGTRLILPLLLANGITGIRDMGSQLDSILAARAAVAAHRWLGPRLVVSGPMLDGAKSPYKAAIAIATPDDGRRAVDMLKARGVDFIKVQSYVPRAAYFAIAAEAKRLGLSLEGHVPDAVRATEAVAAGQRTFEHLIGIFEASSPDEDKYVSGSIKSPGRFLATYEPAREARIVKQLAAAHVWQCPTLFWERGQWLVDAIDWRADSAGLAYAGRSWVAQRWPKAQLGIAKTMDYEPLAEREKFVAHELAIVRRLHAAGVPFLAGTDAPAGVDLIPGLSLHQELQRFVEAGFTPLQALQTATLNPAKFYKRTQDLGTVQPGRLADLLLLQANPLTNIANTRRITGVVADGRYFSRPALDSLRASLRQVAASQ</sequence>
<protein>
    <submittedName>
        <fullName evidence="3">Amidohydrolase family protein</fullName>
    </submittedName>
</protein>
<dbReference type="InterPro" id="IPR006680">
    <property type="entry name" value="Amidohydro-rel"/>
</dbReference>
<dbReference type="SUPFAM" id="SSF51338">
    <property type="entry name" value="Composite domain of metallo-dependent hydrolases"/>
    <property type="match status" value="1"/>
</dbReference>
<dbReference type="InterPro" id="IPR051781">
    <property type="entry name" value="Metallo-dep_Hydrolase"/>
</dbReference>
<gene>
    <name evidence="3" type="ORF">GCM10023172_16600</name>
</gene>
<feature type="domain" description="Amidohydrolase-related" evidence="2">
    <location>
        <begin position="76"/>
        <end position="444"/>
    </location>
</feature>
<keyword evidence="4" id="KW-1185">Reference proteome</keyword>
<name>A0ABP8QAM7_9BACT</name>
<evidence type="ECO:0000313" key="4">
    <source>
        <dbReference type="Proteomes" id="UP001501243"/>
    </source>
</evidence>
<dbReference type="Gene3D" id="3.20.20.140">
    <property type="entry name" value="Metal-dependent hydrolases"/>
    <property type="match status" value="1"/>
</dbReference>
<evidence type="ECO:0000313" key="3">
    <source>
        <dbReference type="EMBL" id="GAA4498861.1"/>
    </source>
</evidence>
<keyword evidence="1" id="KW-0732">Signal</keyword>
<comment type="caution">
    <text evidence="3">The sequence shown here is derived from an EMBL/GenBank/DDBJ whole genome shotgun (WGS) entry which is preliminary data.</text>
</comment>
<reference evidence="4" key="1">
    <citation type="journal article" date="2019" name="Int. J. Syst. Evol. Microbiol.">
        <title>The Global Catalogue of Microorganisms (GCM) 10K type strain sequencing project: providing services to taxonomists for standard genome sequencing and annotation.</title>
        <authorList>
            <consortium name="The Broad Institute Genomics Platform"/>
            <consortium name="The Broad Institute Genome Sequencing Center for Infectious Disease"/>
            <person name="Wu L."/>
            <person name="Ma J."/>
        </authorList>
    </citation>
    <scope>NUCLEOTIDE SEQUENCE [LARGE SCALE GENOMIC DNA]</scope>
    <source>
        <strain evidence="4">JCM 17841</strain>
    </source>
</reference>
<dbReference type="PANTHER" id="PTHR43135:SF3">
    <property type="entry name" value="ALPHA-D-RIBOSE 1-METHYLPHOSPHONATE 5-TRIPHOSPHATE DIPHOSPHATASE"/>
    <property type="match status" value="1"/>
</dbReference>
<dbReference type="SUPFAM" id="SSF51556">
    <property type="entry name" value="Metallo-dependent hydrolases"/>
    <property type="match status" value="1"/>
</dbReference>
<accession>A0ABP8QAM7</accession>
<feature type="chain" id="PRO_5045791695" evidence="1">
    <location>
        <begin position="23"/>
        <end position="465"/>
    </location>
</feature>
<dbReference type="InterPro" id="IPR011059">
    <property type="entry name" value="Metal-dep_hydrolase_composite"/>
</dbReference>
<organism evidence="3 4">
    <name type="scientific">Hymenobacter ginsengisoli</name>
    <dbReference type="NCBI Taxonomy" id="1051626"/>
    <lineage>
        <taxon>Bacteria</taxon>
        <taxon>Pseudomonadati</taxon>
        <taxon>Bacteroidota</taxon>
        <taxon>Cytophagia</taxon>
        <taxon>Cytophagales</taxon>
        <taxon>Hymenobacteraceae</taxon>
        <taxon>Hymenobacter</taxon>
    </lineage>
</organism>
<dbReference type="Proteomes" id="UP001501243">
    <property type="component" value="Unassembled WGS sequence"/>
</dbReference>
<dbReference type="PANTHER" id="PTHR43135">
    <property type="entry name" value="ALPHA-D-RIBOSE 1-METHYLPHOSPHONATE 5-TRIPHOSPHATE DIPHOSPHATASE"/>
    <property type="match status" value="1"/>
</dbReference>
<dbReference type="Pfam" id="PF01979">
    <property type="entry name" value="Amidohydro_1"/>
    <property type="match status" value="1"/>
</dbReference>
<proteinExistence type="predicted"/>